<evidence type="ECO:0000313" key="3">
    <source>
        <dbReference type="EMBL" id="GGK46324.1"/>
    </source>
</evidence>
<dbReference type="GO" id="GO:0035438">
    <property type="term" value="F:cyclic-di-GMP binding"/>
    <property type="evidence" value="ECO:0007669"/>
    <property type="project" value="InterPro"/>
</dbReference>
<feature type="region of interest" description="Disordered" evidence="1">
    <location>
        <begin position="82"/>
        <end position="107"/>
    </location>
</feature>
<dbReference type="InterPro" id="IPR009875">
    <property type="entry name" value="PilZ_domain"/>
</dbReference>
<evidence type="ECO:0000256" key="1">
    <source>
        <dbReference type="SAM" id="MobiDB-lite"/>
    </source>
</evidence>
<feature type="region of interest" description="Disordered" evidence="1">
    <location>
        <begin position="203"/>
        <end position="242"/>
    </location>
</feature>
<feature type="compositionally biased region" description="Polar residues" evidence="1">
    <location>
        <begin position="225"/>
        <end position="235"/>
    </location>
</feature>
<feature type="compositionally biased region" description="Low complexity" evidence="1">
    <location>
        <begin position="209"/>
        <end position="223"/>
    </location>
</feature>
<name>A0AA37BBM2_9ACTN</name>
<proteinExistence type="predicted"/>
<dbReference type="Proteomes" id="UP000627984">
    <property type="component" value="Unassembled WGS sequence"/>
</dbReference>
<sequence>MSHLPLPKSALYVCVDDDTGHRSRLEAITADTIVIAAPADAKKLVAAEVGSHLTVSWINEDGRVVLPVLLERITTGPAERWHLRPLGEPRQAGRRRHERGGGGEKMRISTLTAQPAVTFNSTLLDLSEKALRCWAPASDIAVGEELHVQVMLSTGVVSHIGKVTIVREAPDGIGQHIVVSFHSLPAPTVQIIRRYLFVWSSRQARQPEPATTPDTAGADADPASQAPQSRPQSGRTAAPARL</sequence>
<reference evidence="3" key="1">
    <citation type="journal article" date="2014" name="Int. J. Syst. Evol. Microbiol.">
        <title>Complete genome sequence of Corynebacterium casei LMG S-19264T (=DSM 44701T), isolated from a smear-ripened cheese.</title>
        <authorList>
            <consortium name="US DOE Joint Genome Institute (JGI-PGF)"/>
            <person name="Walter F."/>
            <person name="Albersmeier A."/>
            <person name="Kalinowski J."/>
            <person name="Ruckert C."/>
        </authorList>
    </citation>
    <scope>NUCLEOTIDE SEQUENCE</scope>
    <source>
        <strain evidence="3">JCM 3093</strain>
    </source>
</reference>
<organism evidence="3 4">
    <name type="scientific">Planomonospora parontospora</name>
    <dbReference type="NCBI Taxonomy" id="58119"/>
    <lineage>
        <taxon>Bacteria</taxon>
        <taxon>Bacillati</taxon>
        <taxon>Actinomycetota</taxon>
        <taxon>Actinomycetes</taxon>
        <taxon>Streptosporangiales</taxon>
        <taxon>Streptosporangiaceae</taxon>
        <taxon>Planomonospora</taxon>
    </lineage>
</organism>
<dbReference type="AlphaFoldDB" id="A0AA37BBM2"/>
<dbReference type="RefSeq" id="WP_191893083.1">
    <property type="nucleotide sequence ID" value="NZ_BMQD01000001.1"/>
</dbReference>
<evidence type="ECO:0000259" key="2">
    <source>
        <dbReference type="Pfam" id="PF07238"/>
    </source>
</evidence>
<dbReference type="EMBL" id="BMQD01000001">
    <property type="protein sequence ID" value="GGK46324.1"/>
    <property type="molecule type" value="Genomic_DNA"/>
</dbReference>
<evidence type="ECO:0000313" key="4">
    <source>
        <dbReference type="Proteomes" id="UP000627984"/>
    </source>
</evidence>
<dbReference type="Pfam" id="PF07238">
    <property type="entry name" value="PilZ"/>
    <property type="match status" value="1"/>
</dbReference>
<comment type="caution">
    <text evidence="3">The sequence shown here is derived from an EMBL/GenBank/DDBJ whole genome shotgun (WGS) entry which is preliminary data.</text>
</comment>
<accession>A0AA37BBM2</accession>
<feature type="domain" description="PilZ" evidence="2">
    <location>
        <begin position="94"/>
        <end position="197"/>
    </location>
</feature>
<protein>
    <recommendedName>
        <fullName evidence="2">PilZ domain-containing protein</fullName>
    </recommendedName>
</protein>
<gene>
    <name evidence="3" type="ORF">GCM10010126_02490</name>
</gene>
<reference evidence="3" key="2">
    <citation type="submission" date="2022-09" db="EMBL/GenBank/DDBJ databases">
        <authorList>
            <person name="Sun Q."/>
            <person name="Ohkuma M."/>
        </authorList>
    </citation>
    <scope>NUCLEOTIDE SEQUENCE</scope>
    <source>
        <strain evidence="3">JCM 3093</strain>
    </source>
</reference>